<evidence type="ECO:0000256" key="3">
    <source>
        <dbReference type="ARBA" id="ARBA00022448"/>
    </source>
</evidence>
<evidence type="ECO:0000256" key="7">
    <source>
        <dbReference type="ARBA" id="ARBA00023136"/>
    </source>
</evidence>
<feature type="transmembrane region" description="Helical" evidence="8">
    <location>
        <begin position="215"/>
        <end position="240"/>
    </location>
</feature>
<keyword evidence="7 8" id="KW-0472">Membrane</keyword>
<keyword evidence="3" id="KW-0813">Transport</keyword>
<feature type="transmembrane region" description="Helical" evidence="8">
    <location>
        <begin position="189"/>
        <end position="209"/>
    </location>
</feature>
<dbReference type="InterPro" id="IPR038770">
    <property type="entry name" value="Na+/solute_symporter_sf"/>
</dbReference>
<protein>
    <recommendedName>
        <fullName evidence="11">Transporter</fullName>
    </recommendedName>
</protein>
<evidence type="ECO:0000313" key="9">
    <source>
        <dbReference type="EMBL" id="AVM48058.1"/>
    </source>
</evidence>
<evidence type="ECO:0000256" key="2">
    <source>
        <dbReference type="ARBA" id="ARBA00010145"/>
    </source>
</evidence>
<dbReference type="Pfam" id="PF03547">
    <property type="entry name" value="Mem_trans"/>
    <property type="match status" value="1"/>
</dbReference>
<comment type="similarity">
    <text evidence="2">Belongs to the auxin efflux carrier (TC 2.A.69) family.</text>
</comment>
<comment type="subcellular location">
    <subcellularLocation>
        <location evidence="1">Cell membrane</location>
        <topology evidence="1">Multi-pass membrane protein</topology>
    </subcellularLocation>
</comment>
<evidence type="ECO:0000256" key="4">
    <source>
        <dbReference type="ARBA" id="ARBA00022475"/>
    </source>
</evidence>
<feature type="transmembrane region" description="Helical" evidence="8">
    <location>
        <begin position="280"/>
        <end position="301"/>
    </location>
</feature>
<evidence type="ECO:0000256" key="6">
    <source>
        <dbReference type="ARBA" id="ARBA00022989"/>
    </source>
</evidence>
<name>A0A2S0L438_9FIRM</name>
<keyword evidence="5 8" id="KW-0812">Transmembrane</keyword>
<evidence type="ECO:0008006" key="11">
    <source>
        <dbReference type="Google" id="ProtNLM"/>
    </source>
</evidence>
<evidence type="ECO:0000256" key="8">
    <source>
        <dbReference type="SAM" id="Phobius"/>
    </source>
</evidence>
<dbReference type="PANTHER" id="PTHR36838:SF1">
    <property type="entry name" value="SLR1864 PROTEIN"/>
    <property type="match status" value="1"/>
</dbReference>
<accession>A0A2S0L438</accession>
<reference evidence="10" key="1">
    <citation type="submission" date="2018-02" db="EMBL/GenBank/DDBJ databases">
        <authorList>
            <person name="Holder M.E."/>
            <person name="Ajami N.J."/>
            <person name="Petrosino J.F."/>
        </authorList>
    </citation>
    <scope>NUCLEOTIDE SEQUENCE [LARGE SCALE GENOMIC DNA]</scope>
    <source>
        <strain evidence="10">CCUG 47132</strain>
    </source>
</reference>
<feature type="transmembrane region" description="Helical" evidence="8">
    <location>
        <begin position="81"/>
        <end position="104"/>
    </location>
</feature>
<organism evidence="9 10">
    <name type="scientific">Mogibacterium diversum</name>
    <dbReference type="NCBI Taxonomy" id="114527"/>
    <lineage>
        <taxon>Bacteria</taxon>
        <taxon>Bacillati</taxon>
        <taxon>Bacillota</taxon>
        <taxon>Clostridia</taxon>
        <taxon>Peptostreptococcales</taxon>
        <taxon>Anaerovoracaceae</taxon>
        <taxon>Mogibacterium</taxon>
    </lineage>
</organism>
<dbReference type="InterPro" id="IPR004776">
    <property type="entry name" value="Mem_transp_PIN-like"/>
</dbReference>
<evidence type="ECO:0000313" key="10">
    <source>
        <dbReference type="Proteomes" id="UP000237883"/>
    </source>
</evidence>
<dbReference type="GO" id="GO:0055085">
    <property type="term" value="P:transmembrane transport"/>
    <property type="evidence" value="ECO:0007669"/>
    <property type="project" value="InterPro"/>
</dbReference>
<gene>
    <name evidence="9" type="ORF">C5Q96_04055</name>
</gene>
<sequence length="336" mass="36829">MTNFWYYITCKRKDNSAMQLIASKVFVIFLYIAIGFAANKLRILGTDSINHLISLVLNITTPCLLIYSICGQSICPDTFSNTIIIIFLSIFMFIIFGAISVKISRLFGKKSNDQQNVLSVAMVTCNSGFMGFPIARSVFGQVVLYYSVVQNIACNLYLFIGCMIQMNLGDSKDDSGKIRAISKETIIKPFKNVVTIVSICSVIILFSGIRIPAPAMNFLSSIGETTVPLSMIIIGIQLGDCKLRGLITDKELIISSLVCLVLEPALAIVTIWFLPLASVLKLTIALSFTYPSAVLSVALAAAEHKDTKLMSEAVAMSTMMSMITLPIWIIVIGHLF</sequence>
<feature type="transmembrane region" description="Helical" evidence="8">
    <location>
        <begin position="145"/>
        <end position="168"/>
    </location>
</feature>
<feature type="transmembrane region" description="Helical" evidence="8">
    <location>
        <begin position="49"/>
        <end position="69"/>
    </location>
</feature>
<dbReference type="Gene3D" id="1.20.1530.20">
    <property type="match status" value="2"/>
</dbReference>
<feature type="transmembrane region" description="Helical" evidence="8">
    <location>
        <begin position="252"/>
        <end position="274"/>
    </location>
</feature>
<dbReference type="GO" id="GO:0005886">
    <property type="term" value="C:plasma membrane"/>
    <property type="evidence" value="ECO:0007669"/>
    <property type="project" value="UniProtKB-SubCell"/>
</dbReference>
<evidence type="ECO:0000256" key="1">
    <source>
        <dbReference type="ARBA" id="ARBA00004651"/>
    </source>
</evidence>
<keyword evidence="4" id="KW-1003">Cell membrane</keyword>
<feature type="transmembrane region" description="Helical" evidence="8">
    <location>
        <begin position="20"/>
        <end position="37"/>
    </location>
</feature>
<keyword evidence="10" id="KW-1185">Reference proteome</keyword>
<dbReference type="PANTHER" id="PTHR36838">
    <property type="entry name" value="AUXIN EFFLUX CARRIER FAMILY PROTEIN"/>
    <property type="match status" value="1"/>
</dbReference>
<proteinExistence type="inferred from homology"/>
<evidence type="ECO:0000256" key="5">
    <source>
        <dbReference type="ARBA" id="ARBA00022692"/>
    </source>
</evidence>
<dbReference type="Proteomes" id="UP000237883">
    <property type="component" value="Chromosome"/>
</dbReference>
<keyword evidence="6 8" id="KW-1133">Transmembrane helix</keyword>
<dbReference type="EMBL" id="CP027228">
    <property type="protein sequence ID" value="AVM48058.1"/>
    <property type="molecule type" value="Genomic_DNA"/>
</dbReference>
<dbReference type="KEGG" id="mdv:C5Q96_04055"/>
<feature type="transmembrane region" description="Helical" evidence="8">
    <location>
        <begin position="313"/>
        <end position="335"/>
    </location>
</feature>
<dbReference type="AlphaFoldDB" id="A0A2S0L438"/>